<gene>
    <name evidence="1" type="ORF">CLV40_1241</name>
</gene>
<comment type="caution">
    <text evidence="1">The sequence shown here is derived from an EMBL/GenBank/DDBJ whole genome shotgun (WGS) entry which is preliminary data.</text>
</comment>
<accession>A0A2S6GF33</accession>
<protein>
    <submittedName>
        <fullName evidence="1">Uncharacterized protein</fullName>
    </submittedName>
</protein>
<evidence type="ECO:0000313" key="2">
    <source>
        <dbReference type="Proteomes" id="UP000239203"/>
    </source>
</evidence>
<dbReference type="Proteomes" id="UP000239203">
    <property type="component" value="Unassembled WGS sequence"/>
</dbReference>
<dbReference type="Pfam" id="PF22880">
    <property type="entry name" value="DUF7019"/>
    <property type="match status" value="1"/>
</dbReference>
<proteinExistence type="predicted"/>
<dbReference type="RefSeq" id="WP_374066568.1">
    <property type="nucleotide sequence ID" value="NZ_CP154825.1"/>
</dbReference>
<reference evidence="1 2" key="1">
    <citation type="submission" date="2018-02" db="EMBL/GenBank/DDBJ databases">
        <title>Genomic Encyclopedia of Archaeal and Bacterial Type Strains, Phase II (KMG-II): from individual species to whole genera.</title>
        <authorList>
            <person name="Goeker M."/>
        </authorList>
    </citation>
    <scope>NUCLEOTIDE SEQUENCE [LARGE SCALE GENOMIC DNA]</scope>
    <source>
        <strain evidence="1 2">YU 961-1</strain>
    </source>
</reference>
<dbReference type="EMBL" id="PTIX01000024">
    <property type="protein sequence ID" value="PPK63761.1"/>
    <property type="molecule type" value="Genomic_DNA"/>
</dbReference>
<dbReference type="AlphaFoldDB" id="A0A2S6GF33"/>
<sequence length="34" mass="4013">MSFSYYLYISDSKVDMLLSQVSLRCFEVSGQWTK</sequence>
<name>A0A2S6GF33_9PSEU</name>
<organism evidence="1 2">
    <name type="scientific">Actinokineospora auranticolor</name>
    <dbReference type="NCBI Taxonomy" id="155976"/>
    <lineage>
        <taxon>Bacteria</taxon>
        <taxon>Bacillati</taxon>
        <taxon>Actinomycetota</taxon>
        <taxon>Actinomycetes</taxon>
        <taxon>Pseudonocardiales</taxon>
        <taxon>Pseudonocardiaceae</taxon>
        <taxon>Actinokineospora</taxon>
    </lineage>
</organism>
<dbReference type="InterPro" id="IPR054284">
    <property type="entry name" value="DUF7019"/>
</dbReference>
<evidence type="ECO:0000313" key="1">
    <source>
        <dbReference type="EMBL" id="PPK63761.1"/>
    </source>
</evidence>
<keyword evidence="2" id="KW-1185">Reference proteome</keyword>